<keyword evidence="3" id="KW-0812">Transmembrane</keyword>
<feature type="compositionally biased region" description="Polar residues" evidence="2">
    <location>
        <begin position="9"/>
        <end position="37"/>
    </location>
</feature>
<dbReference type="RefSeq" id="XP_009545859.1">
    <property type="nucleotide sequence ID" value="XM_009547564.1"/>
</dbReference>
<evidence type="ECO:0000256" key="3">
    <source>
        <dbReference type="SAM" id="Phobius"/>
    </source>
</evidence>
<dbReference type="PROSITE" id="PS50850">
    <property type="entry name" value="MFS"/>
    <property type="match status" value="1"/>
</dbReference>
<feature type="transmembrane region" description="Helical" evidence="3">
    <location>
        <begin position="79"/>
        <end position="100"/>
    </location>
</feature>
<evidence type="ECO:0000313" key="6">
    <source>
        <dbReference type="Proteomes" id="UP000030671"/>
    </source>
</evidence>
<sequence>MAEERQINGPLSASPTTAATDSFSVDPTASPNVTDSSYIHEAKSEENKDSSRRSERRRDFGLVPIPKSLRYNSEKPAHFGLLMNIVFGLASTFVVANLYYCQPLLIQFSISFDVSYDEVSRIPTLVQAGYATGLLLITPLGDLVRRRPLLLLTIILAIAVTIGLSITRSLAVFEALCYLVGAFSVAPQILIPLAADLAPPDRRASSISIVLSGLLFGVLIARVIAGVIAQFVTWRVVYYLAIGAQVAVLIALWAVLPDYPPKNKGITYIGILLSMAKLAVTEPQLIQACLISLASSACFTNFWVTLTFLLGGPPYHYSTLVIGLFGLVGMFGVMMSPLVGRTIDKLIPWYATLFATGCLLVMQGVYTAAAGLNISAVIIVCLGIDVGRQMQQVSLTTAVYGISELMRARLNAVLILSLFIGQVMGTAVGTKVFIEHGWRASAALSLGWTGWQMIILLLRGPHCQRYTWFGYQGGTEWRKDVVMEGARQAAEEEGRKDTEQGDAEKGDEGPRSSNLSDEKRVTPETV</sequence>
<reference evidence="5 6" key="1">
    <citation type="journal article" date="2012" name="New Phytol.">
        <title>Insight into trade-off between wood decay and parasitism from the genome of a fungal forest pathogen.</title>
        <authorList>
            <person name="Olson A."/>
            <person name="Aerts A."/>
            <person name="Asiegbu F."/>
            <person name="Belbahri L."/>
            <person name="Bouzid O."/>
            <person name="Broberg A."/>
            <person name="Canback B."/>
            <person name="Coutinho P.M."/>
            <person name="Cullen D."/>
            <person name="Dalman K."/>
            <person name="Deflorio G."/>
            <person name="van Diepen L.T."/>
            <person name="Dunand C."/>
            <person name="Duplessis S."/>
            <person name="Durling M."/>
            <person name="Gonthier P."/>
            <person name="Grimwood J."/>
            <person name="Fossdal C.G."/>
            <person name="Hansson D."/>
            <person name="Henrissat B."/>
            <person name="Hietala A."/>
            <person name="Himmelstrand K."/>
            <person name="Hoffmeister D."/>
            <person name="Hogberg N."/>
            <person name="James T.Y."/>
            <person name="Karlsson M."/>
            <person name="Kohler A."/>
            <person name="Kues U."/>
            <person name="Lee Y.H."/>
            <person name="Lin Y.C."/>
            <person name="Lind M."/>
            <person name="Lindquist E."/>
            <person name="Lombard V."/>
            <person name="Lucas S."/>
            <person name="Lunden K."/>
            <person name="Morin E."/>
            <person name="Murat C."/>
            <person name="Park J."/>
            <person name="Raffaello T."/>
            <person name="Rouze P."/>
            <person name="Salamov A."/>
            <person name="Schmutz J."/>
            <person name="Solheim H."/>
            <person name="Stahlberg J."/>
            <person name="Velez H."/>
            <person name="de Vries R.P."/>
            <person name="Wiebenga A."/>
            <person name="Woodward S."/>
            <person name="Yakovlev I."/>
            <person name="Garbelotto M."/>
            <person name="Martin F."/>
            <person name="Grigoriev I.V."/>
            <person name="Stenlid J."/>
        </authorList>
    </citation>
    <scope>NUCLEOTIDE SEQUENCE [LARGE SCALE GENOMIC DNA]</scope>
    <source>
        <strain evidence="5 6">TC 32-1</strain>
    </source>
</reference>
<feature type="transmembrane region" description="Helical" evidence="3">
    <location>
        <begin position="172"/>
        <end position="195"/>
    </location>
</feature>
<feature type="compositionally biased region" description="Basic and acidic residues" evidence="2">
    <location>
        <begin position="38"/>
        <end position="57"/>
    </location>
</feature>
<dbReference type="GeneID" id="20678540"/>
<protein>
    <submittedName>
        <fullName evidence="5">Major facilitator superfamily</fullName>
    </submittedName>
</protein>
<gene>
    <name evidence="5" type="ORF">HETIRDRAFT_61201</name>
</gene>
<dbReference type="InterPro" id="IPR011701">
    <property type="entry name" value="MFS"/>
</dbReference>
<keyword evidence="3" id="KW-0472">Membrane</keyword>
<name>W4KAD7_HETIT</name>
<dbReference type="HOGENOM" id="CLU_001265_23_3_1"/>
<feature type="transmembrane region" description="Helical" evidence="3">
    <location>
        <begin position="285"/>
        <end position="309"/>
    </location>
</feature>
<dbReference type="AlphaFoldDB" id="W4KAD7"/>
<dbReference type="InterPro" id="IPR020846">
    <property type="entry name" value="MFS_dom"/>
</dbReference>
<dbReference type="SUPFAM" id="SSF103473">
    <property type="entry name" value="MFS general substrate transporter"/>
    <property type="match status" value="1"/>
</dbReference>
<comment type="subcellular location">
    <subcellularLocation>
        <location evidence="1">Membrane</location>
        <topology evidence="1">Multi-pass membrane protein</topology>
    </subcellularLocation>
</comment>
<feature type="transmembrane region" description="Helical" evidence="3">
    <location>
        <begin position="440"/>
        <end position="458"/>
    </location>
</feature>
<feature type="transmembrane region" description="Helical" evidence="3">
    <location>
        <begin position="315"/>
        <end position="334"/>
    </location>
</feature>
<dbReference type="GO" id="GO:0016020">
    <property type="term" value="C:membrane"/>
    <property type="evidence" value="ECO:0007669"/>
    <property type="project" value="UniProtKB-SubCell"/>
</dbReference>
<feature type="transmembrane region" description="Helical" evidence="3">
    <location>
        <begin position="237"/>
        <end position="256"/>
    </location>
</feature>
<dbReference type="KEGG" id="hir:HETIRDRAFT_61201"/>
<dbReference type="InParanoid" id="W4KAD7"/>
<feature type="region of interest" description="Disordered" evidence="2">
    <location>
        <begin position="483"/>
        <end position="526"/>
    </location>
</feature>
<evidence type="ECO:0000259" key="4">
    <source>
        <dbReference type="PROSITE" id="PS50850"/>
    </source>
</evidence>
<dbReference type="PANTHER" id="PTHR42910">
    <property type="entry name" value="TRANSPORTER SCO4007-RELATED"/>
    <property type="match status" value="1"/>
</dbReference>
<dbReference type="EMBL" id="KI925458">
    <property type="protein sequence ID" value="ETW82300.1"/>
    <property type="molecule type" value="Genomic_DNA"/>
</dbReference>
<evidence type="ECO:0000256" key="2">
    <source>
        <dbReference type="SAM" id="MobiDB-lite"/>
    </source>
</evidence>
<keyword evidence="6" id="KW-1185">Reference proteome</keyword>
<dbReference type="GO" id="GO:0022857">
    <property type="term" value="F:transmembrane transporter activity"/>
    <property type="evidence" value="ECO:0007669"/>
    <property type="project" value="InterPro"/>
</dbReference>
<dbReference type="Proteomes" id="UP000030671">
    <property type="component" value="Unassembled WGS sequence"/>
</dbReference>
<keyword evidence="3" id="KW-1133">Transmembrane helix</keyword>
<dbReference type="CDD" id="cd17324">
    <property type="entry name" value="MFS_NepI_like"/>
    <property type="match status" value="1"/>
</dbReference>
<feature type="region of interest" description="Disordered" evidence="2">
    <location>
        <begin position="1"/>
        <end position="57"/>
    </location>
</feature>
<dbReference type="InterPro" id="IPR036259">
    <property type="entry name" value="MFS_trans_sf"/>
</dbReference>
<evidence type="ECO:0000313" key="5">
    <source>
        <dbReference type="EMBL" id="ETW82300.1"/>
    </source>
</evidence>
<feature type="transmembrane region" description="Helical" evidence="3">
    <location>
        <begin position="149"/>
        <end position="166"/>
    </location>
</feature>
<dbReference type="PANTHER" id="PTHR42910:SF1">
    <property type="entry name" value="MAJOR FACILITATOR SUPERFAMILY (MFS) PROFILE DOMAIN-CONTAINING PROTEIN"/>
    <property type="match status" value="1"/>
</dbReference>
<dbReference type="OrthoDB" id="2105912at2759"/>
<dbReference type="Pfam" id="PF07690">
    <property type="entry name" value="MFS_1"/>
    <property type="match status" value="1"/>
</dbReference>
<feature type="transmembrane region" description="Helical" evidence="3">
    <location>
        <begin position="368"/>
        <end position="387"/>
    </location>
</feature>
<feature type="transmembrane region" description="Helical" evidence="3">
    <location>
        <begin position="346"/>
        <end position="362"/>
    </location>
</feature>
<feature type="transmembrane region" description="Helical" evidence="3">
    <location>
        <begin position="120"/>
        <end position="137"/>
    </location>
</feature>
<feature type="domain" description="Major facilitator superfamily (MFS) profile" evidence="4">
    <location>
        <begin position="76"/>
        <end position="526"/>
    </location>
</feature>
<dbReference type="eggNOG" id="ENOG502QUXC">
    <property type="taxonomic scope" value="Eukaryota"/>
</dbReference>
<dbReference type="Gene3D" id="1.20.1250.20">
    <property type="entry name" value="MFS general substrate transporter like domains"/>
    <property type="match status" value="1"/>
</dbReference>
<proteinExistence type="predicted"/>
<feature type="compositionally biased region" description="Basic and acidic residues" evidence="2">
    <location>
        <begin position="489"/>
        <end position="526"/>
    </location>
</feature>
<feature type="transmembrane region" description="Helical" evidence="3">
    <location>
        <begin position="408"/>
        <end position="428"/>
    </location>
</feature>
<accession>W4KAD7</accession>
<evidence type="ECO:0000256" key="1">
    <source>
        <dbReference type="ARBA" id="ARBA00004141"/>
    </source>
</evidence>
<feature type="transmembrane region" description="Helical" evidence="3">
    <location>
        <begin position="207"/>
        <end position="231"/>
    </location>
</feature>
<organism evidence="5 6">
    <name type="scientific">Heterobasidion irregulare (strain TC 32-1)</name>
    <dbReference type="NCBI Taxonomy" id="747525"/>
    <lineage>
        <taxon>Eukaryota</taxon>
        <taxon>Fungi</taxon>
        <taxon>Dikarya</taxon>
        <taxon>Basidiomycota</taxon>
        <taxon>Agaricomycotina</taxon>
        <taxon>Agaricomycetes</taxon>
        <taxon>Russulales</taxon>
        <taxon>Bondarzewiaceae</taxon>
        <taxon>Heterobasidion</taxon>
        <taxon>Heterobasidion annosum species complex</taxon>
    </lineage>
</organism>